<evidence type="ECO:0000313" key="5">
    <source>
        <dbReference type="Proteomes" id="UP000183469"/>
    </source>
</evidence>
<dbReference type="Pfam" id="PF13174">
    <property type="entry name" value="TPR_6"/>
    <property type="match status" value="1"/>
</dbReference>
<feature type="repeat" description="TPR" evidence="3">
    <location>
        <begin position="242"/>
        <end position="275"/>
    </location>
</feature>
<feature type="repeat" description="TPR" evidence="3">
    <location>
        <begin position="174"/>
        <end position="207"/>
    </location>
</feature>
<reference evidence="4 5" key="1">
    <citation type="submission" date="2016-10" db="EMBL/GenBank/DDBJ databases">
        <authorList>
            <person name="de Groot N.N."/>
        </authorList>
    </citation>
    <scope>NUCLEOTIDE SEQUENCE [LARGE SCALE GENOMIC DNA]</scope>
    <source>
        <strain evidence="4 5">DSM 2872</strain>
    </source>
</reference>
<dbReference type="InterPro" id="IPR019734">
    <property type="entry name" value="TPR_rpt"/>
</dbReference>
<dbReference type="RefSeq" id="WP_081349932.1">
    <property type="nucleotide sequence ID" value="NZ_FNQG01000002.1"/>
</dbReference>
<dbReference type="InterPro" id="IPR050498">
    <property type="entry name" value="Ycf3"/>
</dbReference>
<evidence type="ECO:0000256" key="2">
    <source>
        <dbReference type="ARBA" id="ARBA00022803"/>
    </source>
</evidence>
<gene>
    <name evidence="4" type="ORF">SAMN05660648_00231</name>
</gene>
<name>A0A1H3VH89_SELRU</name>
<dbReference type="SUPFAM" id="SSF48452">
    <property type="entry name" value="TPR-like"/>
    <property type="match status" value="1"/>
</dbReference>
<dbReference type="PANTHER" id="PTHR44858">
    <property type="entry name" value="TETRATRICOPEPTIDE REPEAT PROTEIN 6"/>
    <property type="match status" value="1"/>
</dbReference>
<keyword evidence="1" id="KW-0677">Repeat</keyword>
<dbReference type="PROSITE" id="PS50005">
    <property type="entry name" value="TPR"/>
    <property type="match status" value="3"/>
</dbReference>
<evidence type="ECO:0000256" key="3">
    <source>
        <dbReference type="PROSITE-ProRule" id="PRU00339"/>
    </source>
</evidence>
<evidence type="ECO:0000313" key="4">
    <source>
        <dbReference type="EMBL" id="SDZ74100.1"/>
    </source>
</evidence>
<dbReference type="Proteomes" id="UP000183469">
    <property type="component" value="Unassembled WGS sequence"/>
</dbReference>
<proteinExistence type="predicted"/>
<accession>A0A1H3VH89</accession>
<dbReference type="AlphaFoldDB" id="A0A1H3VH89"/>
<dbReference type="PROSITE" id="PS50293">
    <property type="entry name" value="TPR_REGION"/>
    <property type="match status" value="1"/>
</dbReference>
<dbReference type="SMART" id="SM00028">
    <property type="entry name" value="TPR"/>
    <property type="match status" value="3"/>
</dbReference>
<keyword evidence="2 3" id="KW-0802">TPR repeat</keyword>
<dbReference type="InterPro" id="IPR011990">
    <property type="entry name" value="TPR-like_helical_dom_sf"/>
</dbReference>
<feature type="repeat" description="TPR" evidence="3">
    <location>
        <begin position="208"/>
        <end position="241"/>
    </location>
</feature>
<dbReference type="OrthoDB" id="1737781at2"/>
<sequence length="293" mass="32819">MKIHKKLGRKLLLWGLIAGCSFIPLMDVEAAVREISGTGEYIMEDNETMKQAQDKAYEEAMRSIAQQVAVFVRGSSKTENMELKEDEVELMATALVQVKEKRFTKEVMADGKLRVKAFLTGDIDEEAAEKALEEKVAKFKQQKALDEAKAKHAAQQGAKEAAQKEYNEAMRHTVTALLADGEALLKQGKYAAAMEKFNEVIKDHPDYAKGYVRRGECYSGMGKMEAAMQDFNKAITLDPKEAESYYGRGQAYEKQGKKQEAIADYRKFLEVSNIVEHGDKITATLDRLAKLEG</sequence>
<dbReference type="Gene3D" id="1.25.40.10">
    <property type="entry name" value="Tetratricopeptide repeat domain"/>
    <property type="match status" value="1"/>
</dbReference>
<dbReference type="EMBL" id="FNQG01000002">
    <property type="protein sequence ID" value="SDZ74100.1"/>
    <property type="molecule type" value="Genomic_DNA"/>
</dbReference>
<organism evidence="4 5">
    <name type="scientific">Selenomonas ruminantium</name>
    <dbReference type="NCBI Taxonomy" id="971"/>
    <lineage>
        <taxon>Bacteria</taxon>
        <taxon>Bacillati</taxon>
        <taxon>Bacillota</taxon>
        <taxon>Negativicutes</taxon>
        <taxon>Selenomonadales</taxon>
        <taxon>Selenomonadaceae</taxon>
        <taxon>Selenomonas</taxon>
    </lineage>
</organism>
<dbReference type="Pfam" id="PF13414">
    <property type="entry name" value="TPR_11"/>
    <property type="match status" value="1"/>
</dbReference>
<protein>
    <submittedName>
        <fullName evidence="4">Tetratricopeptide repeat-containing protein</fullName>
    </submittedName>
</protein>
<dbReference type="PANTHER" id="PTHR44858:SF1">
    <property type="entry name" value="UDP-N-ACETYLGLUCOSAMINE--PEPTIDE N-ACETYLGLUCOSAMINYLTRANSFERASE SPINDLY-RELATED"/>
    <property type="match status" value="1"/>
</dbReference>
<evidence type="ECO:0000256" key="1">
    <source>
        <dbReference type="ARBA" id="ARBA00022737"/>
    </source>
</evidence>